<dbReference type="EMBL" id="KE163061">
    <property type="protein sequence ID" value="EPQ10704.1"/>
    <property type="molecule type" value="Genomic_DNA"/>
</dbReference>
<keyword evidence="2" id="KW-1185">Reference proteome</keyword>
<accession>S7N112</accession>
<name>S7N112_MYOBR</name>
<proteinExistence type="predicted"/>
<reference evidence="1 2" key="1">
    <citation type="journal article" date="2013" name="Nat. Commun.">
        <title>Genome analysis reveals insights into physiology and longevity of the Brandt's bat Myotis brandtii.</title>
        <authorList>
            <person name="Seim I."/>
            <person name="Fang X."/>
            <person name="Xiong Z."/>
            <person name="Lobanov A.V."/>
            <person name="Huang Z."/>
            <person name="Ma S."/>
            <person name="Feng Y."/>
            <person name="Turanov A.A."/>
            <person name="Zhu Y."/>
            <person name="Lenz T.L."/>
            <person name="Gerashchenko M.V."/>
            <person name="Fan D."/>
            <person name="Hee Yim S."/>
            <person name="Yao X."/>
            <person name="Jordan D."/>
            <person name="Xiong Y."/>
            <person name="Ma Y."/>
            <person name="Lyapunov A.N."/>
            <person name="Chen G."/>
            <person name="Kulakova O.I."/>
            <person name="Sun Y."/>
            <person name="Lee S.G."/>
            <person name="Bronson R.T."/>
            <person name="Moskalev A.A."/>
            <person name="Sunyaev S.R."/>
            <person name="Zhang G."/>
            <person name="Krogh A."/>
            <person name="Wang J."/>
            <person name="Gladyshev V.N."/>
        </authorList>
    </citation>
    <scope>NUCLEOTIDE SEQUENCE [LARGE SCALE GENOMIC DNA]</scope>
</reference>
<sequence>MNTETTVSLSEQKCAAGLLIFSATPFGDSKSHPLCPRDQEMVVTTAQTGEVLLNESMVSPATKSKKGLYPVKGKFTGMVREDYLKMIVIHQLF</sequence>
<evidence type="ECO:0000313" key="2">
    <source>
        <dbReference type="Proteomes" id="UP000052978"/>
    </source>
</evidence>
<evidence type="ECO:0000313" key="1">
    <source>
        <dbReference type="EMBL" id="EPQ10704.1"/>
    </source>
</evidence>
<gene>
    <name evidence="1" type="ORF">D623_10020021</name>
</gene>
<protein>
    <submittedName>
        <fullName evidence="1">Uncharacterized protein</fullName>
    </submittedName>
</protein>
<dbReference type="AlphaFoldDB" id="S7N112"/>
<dbReference type="Proteomes" id="UP000052978">
    <property type="component" value="Unassembled WGS sequence"/>
</dbReference>
<organism evidence="1 2">
    <name type="scientific">Myotis brandtii</name>
    <name type="common">Brandt's bat</name>
    <dbReference type="NCBI Taxonomy" id="109478"/>
    <lineage>
        <taxon>Eukaryota</taxon>
        <taxon>Metazoa</taxon>
        <taxon>Chordata</taxon>
        <taxon>Craniata</taxon>
        <taxon>Vertebrata</taxon>
        <taxon>Euteleostomi</taxon>
        <taxon>Mammalia</taxon>
        <taxon>Eutheria</taxon>
        <taxon>Laurasiatheria</taxon>
        <taxon>Chiroptera</taxon>
        <taxon>Yangochiroptera</taxon>
        <taxon>Vespertilionidae</taxon>
        <taxon>Myotis</taxon>
    </lineage>
</organism>